<organism evidence="2 3">
    <name type="scientific">Macrostomum lignano</name>
    <dbReference type="NCBI Taxonomy" id="282301"/>
    <lineage>
        <taxon>Eukaryota</taxon>
        <taxon>Metazoa</taxon>
        <taxon>Spiralia</taxon>
        <taxon>Lophotrochozoa</taxon>
        <taxon>Platyhelminthes</taxon>
        <taxon>Rhabditophora</taxon>
        <taxon>Macrostomorpha</taxon>
        <taxon>Macrostomida</taxon>
        <taxon>Macrostomidae</taxon>
        <taxon>Macrostomum</taxon>
    </lineage>
</organism>
<dbReference type="EMBL" id="NIVC01000056">
    <property type="protein sequence ID" value="PAA92305.1"/>
    <property type="molecule type" value="Genomic_DNA"/>
</dbReference>
<dbReference type="AlphaFoldDB" id="A0A267H218"/>
<gene>
    <name evidence="2" type="ORF">BOX15_Mlig031932g1</name>
</gene>
<dbReference type="Proteomes" id="UP000215902">
    <property type="component" value="Unassembled WGS sequence"/>
</dbReference>
<comment type="caution">
    <text evidence="2">The sequence shown here is derived from an EMBL/GenBank/DDBJ whole genome shotgun (WGS) entry which is preliminary data.</text>
</comment>
<proteinExistence type="predicted"/>
<sequence length="102" mass="11469">TRKLTYYKPVKMPPTVKLALALIALIHLIDYPALALNQPDFSPEEIASLNEAMEKRFADPESLFGSPLQWNSEDIEFRPASSTAGFKPLRGKRTRGRGRPDN</sequence>
<evidence type="ECO:0000313" key="3">
    <source>
        <dbReference type="Proteomes" id="UP000215902"/>
    </source>
</evidence>
<name>A0A267H218_9PLAT</name>
<accession>A0A267H218</accession>
<keyword evidence="3" id="KW-1185">Reference proteome</keyword>
<feature type="non-terminal residue" evidence="2">
    <location>
        <position position="1"/>
    </location>
</feature>
<evidence type="ECO:0000256" key="1">
    <source>
        <dbReference type="SAM" id="MobiDB-lite"/>
    </source>
</evidence>
<feature type="compositionally biased region" description="Basic residues" evidence="1">
    <location>
        <begin position="89"/>
        <end position="102"/>
    </location>
</feature>
<evidence type="ECO:0000313" key="2">
    <source>
        <dbReference type="EMBL" id="PAA92305.1"/>
    </source>
</evidence>
<protein>
    <submittedName>
        <fullName evidence="2">Uncharacterized protein</fullName>
    </submittedName>
</protein>
<reference evidence="2 3" key="1">
    <citation type="submission" date="2017-06" db="EMBL/GenBank/DDBJ databases">
        <title>A platform for efficient transgenesis in Macrostomum lignano, a flatworm model organism for stem cell research.</title>
        <authorList>
            <person name="Berezikov E."/>
        </authorList>
    </citation>
    <scope>NUCLEOTIDE SEQUENCE [LARGE SCALE GENOMIC DNA]</scope>
    <source>
        <strain evidence="2">DV1</strain>
        <tissue evidence="2">Whole organism</tissue>
    </source>
</reference>
<feature type="region of interest" description="Disordered" evidence="1">
    <location>
        <begin position="81"/>
        <end position="102"/>
    </location>
</feature>